<dbReference type="VEuPathDB" id="VectorBase:GAUT025965"/>
<evidence type="ECO:0000256" key="2">
    <source>
        <dbReference type="ARBA" id="ARBA00022525"/>
    </source>
</evidence>
<evidence type="ECO:0000256" key="1">
    <source>
        <dbReference type="ARBA" id="ARBA00004613"/>
    </source>
</evidence>
<proteinExistence type="predicted"/>
<name>A0A1A9V4U9_GLOAU</name>
<dbReference type="SUPFAM" id="SSF82895">
    <property type="entry name" value="TSP-1 type 1 repeat"/>
    <property type="match status" value="2"/>
</dbReference>
<dbReference type="Pfam" id="PF19030">
    <property type="entry name" value="TSP1_ADAMTS"/>
    <property type="match status" value="1"/>
</dbReference>
<dbReference type="PANTHER" id="PTHR13723">
    <property type="entry name" value="ADAMTS A DISINTEGRIN AND METALLOPROTEASE WITH THROMBOSPONDIN MOTIFS PROTEASE"/>
    <property type="match status" value="1"/>
</dbReference>
<comment type="subcellular location">
    <subcellularLocation>
        <location evidence="1">Secreted</location>
    </subcellularLocation>
</comment>
<dbReference type="PROSITE" id="PS50092">
    <property type="entry name" value="TSP1"/>
    <property type="match status" value="2"/>
</dbReference>
<organism evidence="4 5">
    <name type="scientific">Glossina austeni</name>
    <name type="common">Savannah tsetse fly</name>
    <dbReference type="NCBI Taxonomy" id="7395"/>
    <lineage>
        <taxon>Eukaryota</taxon>
        <taxon>Metazoa</taxon>
        <taxon>Ecdysozoa</taxon>
        <taxon>Arthropoda</taxon>
        <taxon>Hexapoda</taxon>
        <taxon>Insecta</taxon>
        <taxon>Pterygota</taxon>
        <taxon>Neoptera</taxon>
        <taxon>Endopterygota</taxon>
        <taxon>Diptera</taxon>
        <taxon>Brachycera</taxon>
        <taxon>Muscomorpha</taxon>
        <taxon>Hippoboscoidea</taxon>
        <taxon>Glossinidae</taxon>
        <taxon>Glossina</taxon>
    </lineage>
</organism>
<dbReference type="STRING" id="7395.A0A1A9V4U9"/>
<sequence>MLVDKGLEYGIDFDQQLHQYNTQEDEPDKSVSQYVTKNVITNSSPTLSYSDIDADKSNTAVEKNTSMNTSVNVNDENELKEDLQTTIATTTTLHLPHARWPNHWSDTTSKANVAHAVTYRWQMSSWSECSQKCGAAGMGLRRRAVTCIRVHFLKDPTQPEPANHYTEHEVVDNSLCIGYGLSIPDTFETCTTDSECPRWIKGEWTMCQRSRCFGPNTAIQKREVSCRYANDTITSNCSEYEKPISRQECYNERCKGVWRVEPWSECNAPCGRQGIKYRILQCVWYGTRRPAGNACKHQPRPAVMKVCRSPPCYAKNRDNEYTYGLVTLYAPQPPKSAPQPPLPPPPPSSLAKEDNVT</sequence>
<feature type="region of interest" description="Disordered" evidence="3">
    <location>
        <begin position="330"/>
        <end position="357"/>
    </location>
</feature>
<evidence type="ECO:0000313" key="5">
    <source>
        <dbReference type="Proteomes" id="UP000078200"/>
    </source>
</evidence>
<dbReference type="InterPro" id="IPR050439">
    <property type="entry name" value="ADAMTS_ADAMTS-like"/>
</dbReference>
<accession>A0A1A9V4U9</accession>
<protein>
    <submittedName>
        <fullName evidence="4">Uncharacterized protein</fullName>
    </submittedName>
</protein>
<dbReference type="Proteomes" id="UP000078200">
    <property type="component" value="Unassembled WGS sequence"/>
</dbReference>
<feature type="compositionally biased region" description="Pro residues" evidence="3">
    <location>
        <begin position="331"/>
        <end position="348"/>
    </location>
</feature>
<dbReference type="EnsemblMetazoa" id="GAUT025965-RA">
    <property type="protein sequence ID" value="GAUT025965-PA"/>
    <property type="gene ID" value="GAUT025965"/>
</dbReference>
<dbReference type="InterPro" id="IPR036383">
    <property type="entry name" value="TSP1_rpt_sf"/>
</dbReference>
<dbReference type="SMART" id="SM00209">
    <property type="entry name" value="TSP1"/>
    <property type="match status" value="3"/>
</dbReference>
<evidence type="ECO:0000313" key="4">
    <source>
        <dbReference type="EnsemblMetazoa" id="GAUT025965-PA"/>
    </source>
</evidence>
<keyword evidence="5" id="KW-1185">Reference proteome</keyword>
<dbReference type="InterPro" id="IPR000884">
    <property type="entry name" value="TSP1_rpt"/>
</dbReference>
<dbReference type="AlphaFoldDB" id="A0A1A9V4U9"/>
<keyword evidence="2" id="KW-0964">Secreted</keyword>
<dbReference type="Gene3D" id="2.20.100.10">
    <property type="entry name" value="Thrombospondin type-1 (TSP1) repeat"/>
    <property type="match status" value="2"/>
</dbReference>
<dbReference type="GO" id="GO:0005576">
    <property type="term" value="C:extracellular region"/>
    <property type="evidence" value="ECO:0007669"/>
    <property type="project" value="UniProtKB-SubCell"/>
</dbReference>
<evidence type="ECO:0000256" key="3">
    <source>
        <dbReference type="SAM" id="MobiDB-lite"/>
    </source>
</evidence>
<reference evidence="4" key="1">
    <citation type="submission" date="2020-05" db="UniProtKB">
        <authorList>
            <consortium name="EnsemblMetazoa"/>
        </authorList>
    </citation>
    <scope>IDENTIFICATION</scope>
    <source>
        <strain evidence="4">TTRI</strain>
    </source>
</reference>